<dbReference type="EMBL" id="GEEE01010274">
    <property type="protein sequence ID" value="JAP52951.1"/>
    <property type="molecule type" value="Transcribed_RNA"/>
</dbReference>
<organism evidence="1">
    <name type="scientific">Schistocephalus solidus</name>
    <name type="common">Tapeworm</name>
    <dbReference type="NCBI Taxonomy" id="70667"/>
    <lineage>
        <taxon>Eukaryota</taxon>
        <taxon>Metazoa</taxon>
        <taxon>Spiralia</taxon>
        <taxon>Lophotrochozoa</taxon>
        <taxon>Platyhelminthes</taxon>
        <taxon>Cestoda</taxon>
        <taxon>Eucestoda</taxon>
        <taxon>Diphyllobothriidea</taxon>
        <taxon>Diphyllobothriidae</taxon>
        <taxon>Schistocephalus</taxon>
    </lineage>
</organism>
<proteinExistence type="predicted"/>
<gene>
    <name evidence="1" type="ORF">TR88630</name>
</gene>
<evidence type="ECO:0000313" key="1">
    <source>
        <dbReference type="EMBL" id="JAP52951.1"/>
    </source>
</evidence>
<dbReference type="AlphaFoldDB" id="A0A0X3PLZ4"/>
<reference evidence="1" key="1">
    <citation type="submission" date="2016-01" db="EMBL/GenBank/DDBJ databases">
        <title>Reference transcriptome for the parasite Schistocephalus solidus: insights into the molecular evolution of parasitism.</title>
        <authorList>
            <person name="Hebert F.O."/>
            <person name="Grambauer S."/>
            <person name="Barber I."/>
            <person name="Landry C.R."/>
            <person name="Aubin-Horth N."/>
        </authorList>
    </citation>
    <scope>NUCLEOTIDE SEQUENCE</scope>
</reference>
<name>A0A0X3PLZ4_SCHSO</name>
<accession>A0A0X3PLZ4</accession>
<sequence>MPTLARMLRTVKRLTSGRIHRLHPHSGDVTKIRLADSMLVLKILYGGRWRQLPSSHETSKNRFGKIKRAGPIAHLGLCHLHRGLCLRRVKHLQSWTSSPASCLTPYTDSR</sequence>
<protein>
    <submittedName>
        <fullName evidence="1">Uncharacterized protein</fullName>
    </submittedName>
</protein>